<accession>A0A0A9B8E7</accession>
<dbReference type="EMBL" id="GBRH01237651">
    <property type="protein sequence ID" value="JAD60244.1"/>
    <property type="molecule type" value="Transcribed_RNA"/>
</dbReference>
<evidence type="ECO:0000256" key="1">
    <source>
        <dbReference type="SAM" id="MobiDB-lite"/>
    </source>
</evidence>
<protein>
    <submittedName>
        <fullName evidence="2">GSVIVT00026702001, RPS5</fullName>
    </submittedName>
</protein>
<reference evidence="2" key="1">
    <citation type="submission" date="2014-09" db="EMBL/GenBank/DDBJ databases">
        <authorList>
            <person name="Magalhaes I.L.F."/>
            <person name="Oliveira U."/>
            <person name="Santos F.R."/>
            <person name="Vidigal T.H.D.A."/>
            <person name="Brescovit A.D."/>
            <person name="Santos A.J."/>
        </authorList>
    </citation>
    <scope>NUCLEOTIDE SEQUENCE</scope>
    <source>
        <tissue evidence="2">Shoot tissue taken approximately 20 cm above the soil surface</tissue>
    </source>
</reference>
<dbReference type="AlphaFoldDB" id="A0A0A9B8E7"/>
<proteinExistence type="predicted"/>
<name>A0A0A9B8E7_ARUDO</name>
<organism evidence="2">
    <name type="scientific">Arundo donax</name>
    <name type="common">Giant reed</name>
    <name type="synonym">Donax arundinaceus</name>
    <dbReference type="NCBI Taxonomy" id="35708"/>
    <lineage>
        <taxon>Eukaryota</taxon>
        <taxon>Viridiplantae</taxon>
        <taxon>Streptophyta</taxon>
        <taxon>Embryophyta</taxon>
        <taxon>Tracheophyta</taxon>
        <taxon>Spermatophyta</taxon>
        <taxon>Magnoliopsida</taxon>
        <taxon>Liliopsida</taxon>
        <taxon>Poales</taxon>
        <taxon>Poaceae</taxon>
        <taxon>PACMAD clade</taxon>
        <taxon>Arundinoideae</taxon>
        <taxon>Arundineae</taxon>
        <taxon>Arundo</taxon>
    </lineage>
</organism>
<feature type="compositionally biased region" description="Polar residues" evidence="1">
    <location>
        <begin position="42"/>
        <end position="58"/>
    </location>
</feature>
<reference evidence="2" key="2">
    <citation type="journal article" date="2015" name="Data Brief">
        <title>Shoot transcriptome of the giant reed, Arundo donax.</title>
        <authorList>
            <person name="Barrero R.A."/>
            <person name="Guerrero F.D."/>
            <person name="Moolhuijzen P."/>
            <person name="Goolsby J.A."/>
            <person name="Tidwell J."/>
            <person name="Bellgard S.E."/>
            <person name="Bellgard M.I."/>
        </authorList>
    </citation>
    <scope>NUCLEOTIDE SEQUENCE</scope>
    <source>
        <tissue evidence="2">Shoot tissue taken approximately 20 cm above the soil surface</tissue>
    </source>
</reference>
<evidence type="ECO:0000313" key="2">
    <source>
        <dbReference type="EMBL" id="JAD60244.1"/>
    </source>
</evidence>
<sequence>MTKSDKNLYHFSQAHFERQRALIKVVSSDTAKTEASIEPTYNLRSNYHQQSDQNRTFM</sequence>
<feature type="region of interest" description="Disordered" evidence="1">
    <location>
        <begin position="28"/>
        <end position="58"/>
    </location>
</feature>